<evidence type="ECO:0000313" key="2">
    <source>
        <dbReference type="EMBL" id="CAL6083000.1"/>
    </source>
</evidence>
<dbReference type="Proteomes" id="UP001642409">
    <property type="component" value="Unassembled WGS sequence"/>
</dbReference>
<organism evidence="1">
    <name type="scientific">Hexamita inflata</name>
    <dbReference type="NCBI Taxonomy" id="28002"/>
    <lineage>
        <taxon>Eukaryota</taxon>
        <taxon>Metamonada</taxon>
        <taxon>Diplomonadida</taxon>
        <taxon>Hexamitidae</taxon>
        <taxon>Hexamitinae</taxon>
        <taxon>Hexamita</taxon>
    </lineage>
</organism>
<dbReference type="EMBL" id="CAXDID020000369">
    <property type="protein sequence ID" value="CAL6083000.1"/>
    <property type="molecule type" value="Genomic_DNA"/>
</dbReference>
<reference evidence="1" key="1">
    <citation type="submission" date="2023-06" db="EMBL/GenBank/DDBJ databases">
        <authorList>
            <person name="Kurt Z."/>
        </authorList>
    </citation>
    <scope>NUCLEOTIDE SEQUENCE</scope>
</reference>
<accession>A0AA86QUR9</accession>
<name>A0AA86QUR9_9EUKA</name>
<dbReference type="EMBL" id="CATOUU010000899">
    <property type="protein sequence ID" value="CAI9957980.1"/>
    <property type="molecule type" value="Genomic_DNA"/>
</dbReference>
<gene>
    <name evidence="1" type="ORF">HINF_LOCUS45625</name>
    <name evidence="2" type="ORF">HINF_LOCUS61513</name>
</gene>
<protein>
    <submittedName>
        <fullName evidence="1">Uncharacterized protein</fullName>
    </submittedName>
</protein>
<reference evidence="2 3" key="2">
    <citation type="submission" date="2024-07" db="EMBL/GenBank/DDBJ databases">
        <authorList>
            <person name="Akdeniz Z."/>
        </authorList>
    </citation>
    <scope>NUCLEOTIDE SEQUENCE [LARGE SCALE GENOMIC DNA]</scope>
</reference>
<evidence type="ECO:0000313" key="1">
    <source>
        <dbReference type="EMBL" id="CAI9957980.1"/>
    </source>
</evidence>
<evidence type="ECO:0000313" key="3">
    <source>
        <dbReference type="Proteomes" id="UP001642409"/>
    </source>
</evidence>
<sequence>MYHSYCQKLTAVNSIKIYNDVYLTQKSNNINLFIYTNVTQQSQIDVSVSNIDVNTFSLFGFSIHKQIVKDSNINVSLQFQVITGALICTNCDVQIQSCDLIFIASGRQISAVIIEPKESINIQQSFIQFRISSSNASGLANVIKQSQVIFAMNNCKMTGNNLIQSKYNGYIVSTIIVNILISINQFDICVDSTTPFGQDSVHITITGSQSVQCDICGKQSVVYGLCSETLNYSEVIDGMYQCVYPFEYVDNQCVCAYGYLLNATTCINVVDTINGIYDLVNNTQHDQLQLLEQSIENIQNHIFSINQSISSNLTDIDRRIISNYTQAEQNLQMNTSILDYRLFANISDIKKDISISQITADFNLLTNTTILDQRIFNNFSQVKVTIQNLSLQLFDFNSTLQRGNKIIEEQYNIINNLSQQINCISNLGFKFVNGSCVNISCSIIGQYSVNGVCQCVTEYQSVQNGECTCPENSQLNGNQCVCKNGGQTMQNGVCACKTTGAVVTNGQCACGLYQVNVSDNCVCPENSTFTTCGANNKYTINISNIEFVCSQEVYITTFDIQSITHQITSSSNFSTGYVFSTGNITDNLKCVHRYFRLRLQYQHLPAILISKQFHQFENLGWKSIHKQRLNYCTIKYFYINQLDDNYSKTRKQIRTKHSIRRC</sequence>
<proteinExistence type="predicted"/>
<comment type="caution">
    <text evidence="1">The sequence shown here is derived from an EMBL/GenBank/DDBJ whole genome shotgun (WGS) entry which is preliminary data.</text>
</comment>
<dbReference type="AlphaFoldDB" id="A0AA86QUR9"/>
<keyword evidence="3" id="KW-1185">Reference proteome</keyword>